<dbReference type="GO" id="GO:0003677">
    <property type="term" value="F:DNA binding"/>
    <property type="evidence" value="ECO:0007669"/>
    <property type="project" value="UniProtKB-UniRule"/>
</dbReference>
<evidence type="ECO:0000256" key="2">
    <source>
        <dbReference type="ARBA" id="ARBA00023125"/>
    </source>
</evidence>
<proteinExistence type="predicted"/>
<dbReference type="Pfam" id="PF04218">
    <property type="entry name" value="CENP-B_N"/>
    <property type="match status" value="1"/>
</dbReference>
<feature type="compositionally biased region" description="Pro residues" evidence="5">
    <location>
        <begin position="161"/>
        <end position="173"/>
    </location>
</feature>
<keyword evidence="3 4" id="KW-0539">Nucleus</keyword>
<evidence type="ECO:0000313" key="8">
    <source>
        <dbReference type="Ensembl" id="ENSSSCP00040047628.1"/>
    </source>
</evidence>
<feature type="domain" description="HTH CENPB-type" evidence="7">
    <location>
        <begin position="250"/>
        <end position="322"/>
    </location>
</feature>
<dbReference type="Ensembl" id="ENSSSCT00040104511.1">
    <property type="protein sequence ID" value="ENSSSCP00040047628.1"/>
    <property type="gene ID" value="ENSSSCG00040075369.1"/>
</dbReference>
<dbReference type="Pfam" id="PF03221">
    <property type="entry name" value="HTH_Tnp_Tc5"/>
    <property type="match status" value="1"/>
</dbReference>
<dbReference type="PROSITE" id="PS51253">
    <property type="entry name" value="HTH_CENPB"/>
    <property type="match status" value="1"/>
</dbReference>
<evidence type="ECO:0000256" key="4">
    <source>
        <dbReference type="PROSITE-ProRule" id="PRU00320"/>
    </source>
</evidence>
<feature type="region of interest" description="Disordered" evidence="5">
    <location>
        <begin position="564"/>
        <end position="617"/>
    </location>
</feature>
<dbReference type="Pfam" id="PF03184">
    <property type="entry name" value="DDE_1"/>
    <property type="match status" value="1"/>
</dbReference>
<evidence type="ECO:0000256" key="5">
    <source>
        <dbReference type="SAM" id="MobiDB-lite"/>
    </source>
</evidence>
<evidence type="ECO:0000259" key="6">
    <source>
        <dbReference type="PROSITE" id="PS50960"/>
    </source>
</evidence>
<keyword evidence="2 4" id="KW-0238">DNA-binding</keyword>
<dbReference type="InterPro" id="IPR009057">
    <property type="entry name" value="Homeodomain-like_sf"/>
</dbReference>
<dbReference type="SMART" id="SM00674">
    <property type="entry name" value="CENPB"/>
    <property type="match status" value="1"/>
</dbReference>
<dbReference type="GO" id="GO:0005634">
    <property type="term" value="C:nucleus"/>
    <property type="evidence" value="ECO:0007669"/>
    <property type="project" value="UniProtKB-SubCell"/>
</dbReference>
<evidence type="ECO:0000259" key="7">
    <source>
        <dbReference type="PROSITE" id="PS51253"/>
    </source>
</evidence>
<evidence type="ECO:0008006" key="10">
    <source>
        <dbReference type="Google" id="ProtNLM"/>
    </source>
</evidence>
<feature type="domain" description="HTH psq-type" evidence="6">
    <location>
        <begin position="184"/>
        <end position="235"/>
    </location>
</feature>
<feature type="region of interest" description="Disordered" evidence="5">
    <location>
        <begin position="53"/>
        <end position="188"/>
    </location>
</feature>
<dbReference type="AlphaFoldDB" id="A0A8D1GDJ4"/>
<name>A0A8D1GDJ4_PIG</name>
<evidence type="ECO:0000256" key="1">
    <source>
        <dbReference type="ARBA" id="ARBA00004123"/>
    </source>
</evidence>
<dbReference type="PANTHER" id="PTHR19303:SF11">
    <property type="entry name" value="JERKY PROTEIN HOMOLOG"/>
    <property type="match status" value="1"/>
</dbReference>
<comment type="subcellular location">
    <subcellularLocation>
        <location evidence="1 4">Nucleus</location>
    </subcellularLocation>
</comment>
<feature type="DNA-binding region" description="H-T-H motif" evidence="4">
    <location>
        <begin position="211"/>
        <end position="231"/>
    </location>
</feature>
<accession>A0A8D1GDJ4</accession>
<sequence>MDSELSGLRHWGLQAKFLFCGRPRDGQAHSLCWPPGLPNSSVLPVTLEAASLAPRAPRVQERPDGSDGETSLSRRPAPGASRLSGLSLRGGAATIPAERPEVPAAGEGGRSGRRAAGPVAQRRPGAWRSRREGRRALGSWRPHVRRTGAGRGRARRGPAPAEAPAPSAGPGPPMAAKQAAGRSPGEKRKRVVLTLKEKMDVCRRLEKGESRRALMQEYNVGMSTLYDIRAHKAQLLRFFASSDSDKALAQRRTLHTPKLEHLDRVLYEWFLVKRAEGVPVSGPMLIEKAKDFYEQMQLTEPCVFSGGWLWRFKARHGIKKLDASTEKQVADHQAAEQFCGFFRSLAAEHGLSPEQVYSADEAGLFWRCLPGPSAEGGAGPGLRQGKDRLTVLLCANATGSHRIKPLVVGKRGGPRAAKGIQPLPAAYRAQGNAWVDKEIFSDWFRHIFVPAVKERFRALALPEGSKAILLLDSSRAHPRESELVSENVFTVLLPASVAPLLQPLDQGIRRDFMKNFVNPPGPLQAFHSRYSVTDAVLSVACAWNAVPGAVFSRAWRKLWPEASLVEGSSSEEEPERLSTKPPEEALAHLPGPGGGAASYPGGGLPGSTGPAEEGDEAAWEQAATAFDAVVRFAEGQPCFTAQEVGQLRALRSVFVRQRQVQRQRGALAAAIKLEAPPERCPLPGSSTAGED</sequence>
<evidence type="ECO:0000313" key="9">
    <source>
        <dbReference type="Proteomes" id="UP000694722"/>
    </source>
</evidence>
<dbReference type="InterPro" id="IPR004875">
    <property type="entry name" value="DDE_SF_endonuclease_dom"/>
</dbReference>
<evidence type="ECO:0000256" key="3">
    <source>
        <dbReference type="ARBA" id="ARBA00023242"/>
    </source>
</evidence>
<dbReference type="InterPro" id="IPR007889">
    <property type="entry name" value="HTH_Psq"/>
</dbReference>
<feature type="compositionally biased region" description="Basic and acidic residues" evidence="5">
    <location>
        <begin position="575"/>
        <end position="586"/>
    </location>
</feature>
<feature type="compositionally biased region" description="Basic residues" evidence="5">
    <location>
        <begin position="142"/>
        <end position="156"/>
    </location>
</feature>
<dbReference type="Proteomes" id="UP000694722">
    <property type="component" value="Unplaced"/>
</dbReference>
<protein>
    <recommendedName>
        <fullName evidence="10">Jrk helix-turn-helix protein</fullName>
    </recommendedName>
</protein>
<dbReference type="PROSITE" id="PS50960">
    <property type="entry name" value="HTH_PSQ"/>
    <property type="match status" value="1"/>
</dbReference>
<organism evidence="8 9">
    <name type="scientific">Sus scrofa</name>
    <name type="common">Pig</name>
    <dbReference type="NCBI Taxonomy" id="9823"/>
    <lineage>
        <taxon>Eukaryota</taxon>
        <taxon>Metazoa</taxon>
        <taxon>Chordata</taxon>
        <taxon>Craniata</taxon>
        <taxon>Vertebrata</taxon>
        <taxon>Euteleostomi</taxon>
        <taxon>Mammalia</taxon>
        <taxon>Eutheria</taxon>
        <taxon>Laurasiatheria</taxon>
        <taxon>Artiodactyla</taxon>
        <taxon>Suina</taxon>
        <taxon>Suidae</taxon>
        <taxon>Sus</taxon>
    </lineage>
</organism>
<feature type="compositionally biased region" description="Gly residues" evidence="5">
    <location>
        <begin position="591"/>
        <end position="606"/>
    </location>
</feature>
<dbReference type="Gene3D" id="1.10.10.60">
    <property type="entry name" value="Homeodomain-like"/>
    <property type="match status" value="2"/>
</dbReference>
<dbReference type="InterPro" id="IPR006600">
    <property type="entry name" value="HTH_CenpB_DNA-bd_dom"/>
</dbReference>
<dbReference type="InterPro" id="IPR050863">
    <property type="entry name" value="CenT-Element_Derived"/>
</dbReference>
<dbReference type="PANTHER" id="PTHR19303">
    <property type="entry name" value="TRANSPOSON"/>
    <property type="match status" value="1"/>
</dbReference>
<dbReference type="SUPFAM" id="SSF46689">
    <property type="entry name" value="Homeodomain-like"/>
    <property type="match status" value="2"/>
</dbReference>
<reference evidence="8" key="1">
    <citation type="submission" date="2025-08" db="UniProtKB">
        <authorList>
            <consortium name="Ensembl"/>
        </authorList>
    </citation>
    <scope>IDENTIFICATION</scope>
</reference>